<evidence type="ECO:0000256" key="1">
    <source>
        <dbReference type="SAM" id="Coils"/>
    </source>
</evidence>
<name>A0A8H3QCL0_9GLOM</name>
<proteinExistence type="predicted"/>
<accession>A0A8H3QCL0</accession>
<dbReference type="AlphaFoldDB" id="A0A8H3QCL0"/>
<reference evidence="2" key="1">
    <citation type="submission" date="2019-10" db="EMBL/GenBank/DDBJ databases">
        <title>Conservation and host-specific expression of non-tandemly repeated heterogenous ribosome RNA gene in arbuscular mycorrhizal fungi.</title>
        <authorList>
            <person name="Maeda T."/>
            <person name="Kobayashi Y."/>
            <person name="Nakagawa T."/>
            <person name="Ezawa T."/>
            <person name="Yamaguchi K."/>
            <person name="Bino T."/>
            <person name="Nishimoto Y."/>
            <person name="Shigenobu S."/>
            <person name="Kawaguchi M."/>
        </authorList>
    </citation>
    <scope>NUCLEOTIDE SEQUENCE</scope>
    <source>
        <strain evidence="2">HR1</strain>
    </source>
</reference>
<evidence type="ECO:0008006" key="4">
    <source>
        <dbReference type="Google" id="ProtNLM"/>
    </source>
</evidence>
<comment type="caution">
    <text evidence="2">The sequence shown here is derived from an EMBL/GenBank/DDBJ whole genome shotgun (WGS) entry which is preliminary data.</text>
</comment>
<organism evidence="2 3">
    <name type="scientific">Rhizophagus clarus</name>
    <dbReference type="NCBI Taxonomy" id="94130"/>
    <lineage>
        <taxon>Eukaryota</taxon>
        <taxon>Fungi</taxon>
        <taxon>Fungi incertae sedis</taxon>
        <taxon>Mucoromycota</taxon>
        <taxon>Glomeromycotina</taxon>
        <taxon>Glomeromycetes</taxon>
        <taxon>Glomerales</taxon>
        <taxon>Glomeraceae</taxon>
        <taxon>Rhizophagus</taxon>
    </lineage>
</organism>
<evidence type="ECO:0000313" key="2">
    <source>
        <dbReference type="EMBL" id="GES73987.1"/>
    </source>
</evidence>
<evidence type="ECO:0000313" key="3">
    <source>
        <dbReference type="Proteomes" id="UP000615446"/>
    </source>
</evidence>
<sequence>MGVEPAYLDQLNSNFDLGIKLVQKKIHKLKEEIKACERYISHLEKNLQSCNEEVNHLKDKCKVIQGELKKCQDHLELKEEALIVQDRRIIQLEDRIDKLKSCIQELSKSNNNHSEEEQKNMAIPDILINIVRALDWVEAYIDGDTSFNPKNTLDGIRISITTARELIQRNAQDAINMQGLYRIANERINALRNETTNLRNEVLQSRRGEQMLTLAYNNEVNERRREKAILQRINQRRKTEAELAEFNRAFVFNRYQKWKGRELNSRQIILNLQNNPLLGNMAEARRQSLYDSIRTIFSKHEQYTGQEPPDDYLDRIWNSITHLEPNMTALETANAGDFNDAIKCGLLKTKLGGKYLPVPANDPYNGGVINTPATLRTWMRSHYQRETIGSRQVAFQRLTQEKFLPTDSPDTYEKRIRPLLLGVPDGDTQTVGFLKNHLSGDLYTWMRAVAPAGIDAFFTELKNMWLERNPSVSSNGASYSQLPIEPLPVQHISIPKKDDFKIRLARDLAYTGIGTDDATLENFIYEELKKRLGGQTAHVRKSPFTPRSAYATKKVVRKVVPKASAKQTRHCSACGKAGHTKINCLRLKRTKKVNYVY</sequence>
<dbReference type="Proteomes" id="UP000615446">
    <property type="component" value="Unassembled WGS sequence"/>
</dbReference>
<keyword evidence="1" id="KW-0175">Coiled coil</keyword>
<dbReference type="EMBL" id="BLAL01000011">
    <property type="protein sequence ID" value="GES73987.1"/>
    <property type="molecule type" value="Genomic_DNA"/>
</dbReference>
<protein>
    <recommendedName>
        <fullName evidence="4">CCHC-type domain-containing protein</fullName>
    </recommendedName>
</protein>
<dbReference type="Gene3D" id="1.10.287.1490">
    <property type="match status" value="1"/>
</dbReference>
<feature type="coiled-coil region" evidence="1">
    <location>
        <begin position="19"/>
        <end position="119"/>
    </location>
</feature>
<gene>
    <name evidence="2" type="ORF">RCL2_000149000</name>
</gene>
<dbReference type="SUPFAM" id="SSF57997">
    <property type="entry name" value="Tropomyosin"/>
    <property type="match status" value="1"/>
</dbReference>